<dbReference type="GO" id="GO:0016787">
    <property type="term" value="F:hydrolase activity"/>
    <property type="evidence" value="ECO:0007669"/>
    <property type="project" value="UniProtKB-KW"/>
</dbReference>
<gene>
    <name evidence="5" type="ORF">ABLG96_08035</name>
</gene>
<reference evidence="5" key="1">
    <citation type="submission" date="2024-05" db="EMBL/GenBank/DDBJ databases">
        <authorList>
            <person name="Cai S.Y."/>
            <person name="Jin L.M."/>
            <person name="Li H.R."/>
        </authorList>
    </citation>
    <scope>NUCLEOTIDE SEQUENCE</scope>
    <source>
        <strain evidence="5">A5-74</strain>
    </source>
</reference>
<dbReference type="Pfam" id="PF00561">
    <property type="entry name" value="Abhydrolase_1"/>
    <property type="match status" value="1"/>
</dbReference>
<evidence type="ECO:0000313" key="5">
    <source>
        <dbReference type="EMBL" id="XCG65228.1"/>
    </source>
</evidence>
<organism evidence="5">
    <name type="scientific">Nakamurella sp. A5-74</name>
    <dbReference type="NCBI Taxonomy" id="3158264"/>
    <lineage>
        <taxon>Bacteria</taxon>
        <taxon>Bacillati</taxon>
        <taxon>Actinomycetota</taxon>
        <taxon>Actinomycetes</taxon>
        <taxon>Nakamurellales</taxon>
        <taxon>Nakamurellaceae</taxon>
        <taxon>Nakamurella</taxon>
    </lineage>
</organism>
<keyword evidence="2" id="KW-0732">Signal</keyword>
<comment type="similarity">
    <text evidence="1">Belongs to the peptidase S33 family.</text>
</comment>
<keyword evidence="3 5" id="KW-0378">Hydrolase</keyword>
<dbReference type="AlphaFoldDB" id="A0AAU8DVE2"/>
<accession>A0AAU8DVE2</accession>
<dbReference type="EMBL" id="CP159218">
    <property type="protein sequence ID" value="XCG65228.1"/>
    <property type="molecule type" value="Genomic_DNA"/>
</dbReference>
<sequence>MLKVPLDYANPAGTVIELGVLRVVATGSDPIGSLVVNPGGPGGAGTEFAVQVAQAWGNNSARERFDLIGLDPRGVGESRPTIDCYTDKQRDDDPIVSGIPAGALTWTAETARTMLQQCAAGSGGAEALAHFGTKDAARDLDVLRAALGDDKLSFLGVSYGTRLGAIYAEMFPGRVRALVLDGAEDPRKDLKQRQLQLFGGLQRSFEQLAKFCAHEPECPLGDNPAQATPALQKLLRPLVKTPMRASDGRTVTFYTAIQGVIVGLYAQEAWPAVIASLAAFKKGNVDMLLALRDAYNTRSAAGAYTNAAEATLAINCLDERQLTVDEATNLVNETNEVAPFLDPGIDVKTHYGCEGWSTASTLDFPYATNIDGLPETLVVSVTGDGLTPHEGGIALADTLGARLLTVDGEQHGATIAGNPCIDDIVANYLVNLKLPDLATRCAL</sequence>
<dbReference type="Gene3D" id="3.40.50.1820">
    <property type="entry name" value="alpha/beta hydrolase"/>
    <property type="match status" value="1"/>
</dbReference>
<evidence type="ECO:0000256" key="2">
    <source>
        <dbReference type="ARBA" id="ARBA00022729"/>
    </source>
</evidence>
<evidence type="ECO:0000259" key="4">
    <source>
        <dbReference type="Pfam" id="PF00561"/>
    </source>
</evidence>
<dbReference type="PANTHER" id="PTHR43248:SF29">
    <property type="entry name" value="TRIPEPTIDYL AMINOPEPTIDASE"/>
    <property type="match status" value="1"/>
</dbReference>
<feature type="domain" description="AB hydrolase-1" evidence="4">
    <location>
        <begin position="34"/>
        <end position="411"/>
    </location>
</feature>
<name>A0AAU8DVE2_9ACTN</name>
<protein>
    <submittedName>
        <fullName evidence="5">Alpha/beta hydrolase</fullName>
    </submittedName>
</protein>
<dbReference type="InterPro" id="IPR051601">
    <property type="entry name" value="Serine_prot/Carboxylest_S33"/>
</dbReference>
<evidence type="ECO:0000256" key="1">
    <source>
        <dbReference type="ARBA" id="ARBA00010088"/>
    </source>
</evidence>
<dbReference type="InterPro" id="IPR029058">
    <property type="entry name" value="AB_hydrolase_fold"/>
</dbReference>
<dbReference type="SUPFAM" id="SSF53474">
    <property type="entry name" value="alpha/beta-Hydrolases"/>
    <property type="match status" value="1"/>
</dbReference>
<dbReference type="PANTHER" id="PTHR43248">
    <property type="entry name" value="2-SUCCINYL-6-HYDROXY-2,4-CYCLOHEXADIENE-1-CARBOXYLATE SYNTHASE"/>
    <property type="match status" value="1"/>
</dbReference>
<evidence type="ECO:0000256" key="3">
    <source>
        <dbReference type="ARBA" id="ARBA00022801"/>
    </source>
</evidence>
<dbReference type="RefSeq" id="WP_353650838.1">
    <property type="nucleotide sequence ID" value="NZ_CP159218.1"/>
</dbReference>
<dbReference type="InterPro" id="IPR000073">
    <property type="entry name" value="AB_hydrolase_1"/>
</dbReference>
<proteinExistence type="inferred from homology"/>